<dbReference type="InterPro" id="IPR015943">
    <property type="entry name" value="WD40/YVTN_repeat-like_dom_sf"/>
</dbReference>
<comment type="caution">
    <text evidence="2">The sequence shown here is derived from an EMBL/GenBank/DDBJ whole genome shotgun (WGS) entry which is preliminary data.</text>
</comment>
<accession>A0ABV3Y1V8</accession>
<dbReference type="RefSeq" id="WP_298405699.1">
    <property type="nucleotide sequence ID" value="NZ_JBFSHR010000012.1"/>
</dbReference>
<proteinExistence type="predicted"/>
<evidence type="ECO:0000313" key="3">
    <source>
        <dbReference type="Proteomes" id="UP001560267"/>
    </source>
</evidence>
<dbReference type="SUPFAM" id="SSF110296">
    <property type="entry name" value="Oligoxyloglucan reducing end-specific cellobiohydrolase"/>
    <property type="match status" value="1"/>
</dbReference>
<evidence type="ECO:0000256" key="1">
    <source>
        <dbReference type="SAM" id="SignalP"/>
    </source>
</evidence>
<keyword evidence="3" id="KW-1185">Reference proteome</keyword>
<name>A0ABV3Y1V8_9ACTN</name>
<dbReference type="Proteomes" id="UP001560267">
    <property type="component" value="Unassembled WGS sequence"/>
</dbReference>
<organism evidence="2 3">
    <name type="scientific">Ferrimicrobium acidiphilum</name>
    <dbReference type="NCBI Taxonomy" id="121039"/>
    <lineage>
        <taxon>Bacteria</taxon>
        <taxon>Bacillati</taxon>
        <taxon>Actinomycetota</taxon>
        <taxon>Acidimicrobiia</taxon>
        <taxon>Acidimicrobiales</taxon>
        <taxon>Acidimicrobiaceae</taxon>
        <taxon>Ferrimicrobium</taxon>
    </lineage>
</organism>
<sequence>MNSKAAPRRQAATSLGIAVAAALLLAACGSSTAKATISSKSVSATPWTSNPRQVLEPAWRLLAKEVAVSINGGLAWTTKAMPPGVQVGGSSVTVTGKGSVLAVESSGANVKVFRASNTSSLWTHESLPIRWPVGVVLGPRYDSNKVNLGENYGTDVTSIAINEGGAQTGSVPVLFVSDNGGLAFVQVHLPTSYGTYQAAMLSSSTGVITGGNSFQGVWFTANSGKNWEPAAIPGFNPSPNNTVGTPVAFGTQIYVPIALGVGTNAKTTLYESTDGGASFKALSSQRGVGSLIVAANGPDIWFLNAPHEIMESSNDGVSWTTVFAPTLAKEVASAELVSPTKAVATTVNYGCTGFKTGCYYNSYQQATTNSGKTWTEDTLSPLSPTSGG</sequence>
<gene>
    <name evidence="2" type="ORF">AB6A68_04970</name>
</gene>
<reference evidence="2 3" key="1">
    <citation type="submission" date="2024-07" db="EMBL/GenBank/DDBJ databases">
        <title>Draft Genome Sequence of Ferrimicrobium acidiphilum Strain YE2023, Isolated from a Pulp of Bioleach Reactor.</title>
        <authorList>
            <person name="Elkina Y.A."/>
            <person name="Bulaeva A.G."/>
            <person name="Beletsky A.V."/>
            <person name="Mardanov A.V."/>
        </authorList>
    </citation>
    <scope>NUCLEOTIDE SEQUENCE [LARGE SCALE GENOMIC DNA]</scope>
    <source>
        <strain evidence="2 3">YE2023</strain>
    </source>
</reference>
<keyword evidence="1" id="KW-0732">Signal</keyword>
<evidence type="ECO:0000313" key="2">
    <source>
        <dbReference type="EMBL" id="MEX6429189.1"/>
    </source>
</evidence>
<feature type="chain" id="PRO_5045060583" evidence="1">
    <location>
        <begin position="36"/>
        <end position="388"/>
    </location>
</feature>
<dbReference type="PROSITE" id="PS51257">
    <property type="entry name" value="PROKAR_LIPOPROTEIN"/>
    <property type="match status" value="1"/>
</dbReference>
<feature type="signal peptide" evidence="1">
    <location>
        <begin position="1"/>
        <end position="35"/>
    </location>
</feature>
<dbReference type="EMBL" id="JBFSHR010000012">
    <property type="protein sequence ID" value="MEX6429189.1"/>
    <property type="molecule type" value="Genomic_DNA"/>
</dbReference>
<dbReference type="Gene3D" id="2.130.10.10">
    <property type="entry name" value="YVTN repeat-like/Quinoprotein amine dehydrogenase"/>
    <property type="match status" value="1"/>
</dbReference>
<protein>
    <submittedName>
        <fullName evidence="2">WD40/YVTN/BNR-like repeat-containing protein</fullName>
    </submittedName>
</protein>